<evidence type="ECO:0000256" key="1">
    <source>
        <dbReference type="ARBA" id="ARBA00000085"/>
    </source>
</evidence>
<dbReference type="InterPro" id="IPR050980">
    <property type="entry name" value="2C_sensor_his_kinase"/>
</dbReference>
<feature type="transmembrane region" description="Helical" evidence="9">
    <location>
        <begin position="14"/>
        <end position="34"/>
    </location>
</feature>
<dbReference type="PANTHER" id="PTHR44936">
    <property type="entry name" value="SENSOR PROTEIN CREC"/>
    <property type="match status" value="1"/>
</dbReference>
<dbReference type="SUPFAM" id="SSF47384">
    <property type="entry name" value="Homodimeric domain of signal transducing histidine kinase"/>
    <property type="match status" value="1"/>
</dbReference>
<keyword evidence="12" id="KW-1185">Reference proteome</keyword>
<dbReference type="GO" id="GO:0000155">
    <property type="term" value="F:phosphorelay sensor kinase activity"/>
    <property type="evidence" value="ECO:0007669"/>
    <property type="project" value="InterPro"/>
</dbReference>
<comment type="subcellular location">
    <subcellularLocation>
        <location evidence="2">Cell membrane</location>
        <topology evidence="2">Multi-pass membrane protein</topology>
    </subcellularLocation>
</comment>
<keyword evidence="8" id="KW-0067">ATP-binding</keyword>
<keyword evidence="9" id="KW-1133">Transmembrane helix</keyword>
<evidence type="ECO:0000256" key="5">
    <source>
        <dbReference type="ARBA" id="ARBA00022679"/>
    </source>
</evidence>
<dbReference type="SUPFAM" id="SSF55874">
    <property type="entry name" value="ATPase domain of HSP90 chaperone/DNA topoisomerase II/histidine kinase"/>
    <property type="match status" value="1"/>
</dbReference>
<dbReference type="AlphaFoldDB" id="A0A1T1HDZ6"/>
<dbReference type="Pfam" id="PF02518">
    <property type="entry name" value="HATPase_c"/>
    <property type="match status" value="1"/>
</dbReference>
<dbReference type="InterPro" id="IPR036097">
    <property type="entry name" value="HisK_dim/P_sf"/>
</dbReference>
<dbReference type="RefSeq" id="WP_077242452.1">
    <property type="nucleotide sequence ID" value="NZ_FXTS01000001.1"/>
</dbReference>
<dbReference type="InterPro" id="IPR005467">
    <property type="entry name" value="His_kinase_dom"/>
</dbReference>
<dbReference type="CDD" id="cd00082">
    <property type="entry name" value="HisKA"/>
    <property type="match status" value="1"/>
</dbReference>
<protein>
    <recommendedName>
        <fullName evidence="3">histidine kinase</fullName>
        <ecNumber evidence="3">2.7.13.3</ecNumber>
    </recommendedName>
</protein>
<evidence type="ECO:0000256" key="2">
    <source>
        <dbReference type="ARBA" id="ARBA00004651"/>
    </source>
</evidence>
<dbReference type="GO" id="GO:0005886">
    <property type="term" value="C:plasma membrane"/>
    <property type="evidence" value="ECO:0007669"/>
    <property type="project" value="UniProtKB-SubCell"/>
</dbReference>
<keyword evidence="6" id="KW-0547">Nucleotide-binding</keyword>
<evidence type="ECO:0000256" key="9">
    <source>
        <dbReference type="SAM" id="Phobius"/>
    </source>
</evidence>
<evidence type="ECO:0000256" key="7">
    <source>
        <dbReference type="ARBA" id="ARBA00022777"/>
    </source>
</evidence>
<feature type="transmembrane region" description="Helical" evidence="9">
    <location>
        <begin position="153"/>
        <end position="176"/>
    </location>
</feature>
<evidence type="ECO:0000313" key="11">
    <source>
        <dbReference type="EMBL" id="OOV88043.1"/>
    </source>
</evidence>
<evidence type="ECO:0000256" key="4">
    <source>
        <dbReference type="ARBA" id="ARBA00022475"/>
    </source>
</evidence>
<dbReference type="InterPro" id="IPR003594">
    <property type="entry name" value="HATPase_dom"/>
</dbReference>
<keyword evidence="9" id="KW-0812">Transmembrane</keyword>
<dbReference type="Proteomes" id="UP000190064">
    <property type="component" value="Unassembled WGS sequence"/>
</dbReference>
<sequence>MHQPLPLSTPGRNLIRLTLIRGIAWTGFLISVIIGTEVLKIHLLAIPLIMIIIVMAAMNMLTWWRLGLPYRVTDSEYLFHLLADVIGLSLFFYYSGGANNPFISYFLVPLTISAATLPWIFTWIIAAAVLSSYTFLMQFYIAVPELSHTGAGINLHLLGMWLNFLLSTGLITTFVFKMAHTLRHREKMLGEVREQVLRDEQILAVATQAAGTAHELGTPLSTLAVMLKDLSRDYPDDKLLQEDLVLMRQQVDRCKDKLQLLTQQAEINRVSQTPVCDFIAPIIEDWQVLRPEVKFSLDCQKEQVMPLLERDKTLEQALLNLLNNAADVSPQRVDISVSWDNVECVIRIRDYGPGIDPDVANRLGEAFISTKEEGMGIGLFLTHATINRFQGTVRLYSLKNSSSNDHQTKGGTLTEVTLPVIQPNAVSDQTRGLNNEPAKQSE</sequence>
<keyword evidence="4" id="KW-1003">Cell membrane</keyword>
<feature type="domain" description="Histidine kinase" evidence="10">
    <location>
        <begin position="211"/>
        <end position="422"/>
    </location>
</feature>
<keyword evidence="7 11" id="KW-0418">Kinase</keyword>
<keyword evidence="9" id="KW-0472">Membrane</keyword>
<dbReference type="STRING" id="966.BTA35_0200315"/>
<name>A0A1T1HDZ6_OCELI</name>
<evidence type="ECO:0000256" key="8">
    <source>
        <dbReference type="ARBA" id="ARBA00022840"/>
    </source>
</evidence>
<dbReference type="Gene3D" id="3.30.565.10">
    <property type="entry name" value="Histidine kinase-like ATPase, C-terminal domain"/>
    <property type="match status" value="1"/>
</dbReference>
<dbReference type="SMART" id="SM00387">
    <property type="entry name" value="HATPase_c"/>
    <property type="match status" value="1"/>
</dbReference>
<dbReference type="EC" id="2.7.13.3" evidence="3"/>
<dbReference type="EMBL" id="MTSD02000001">
    <property type="protein sequence ID" value="OOV88043.1"/>
    <property type="molecule type" value="Genomic_DNA"/>
</dbReference>
<evidence type="ECO:0000256" key="3">
    <source>
        <dbReference type="ARBA" id="ARBA00012438"/>
    </source>
</evidence>
<comment type="caution">
    <text evidence="11">The sequence shown here is derived from an EMBL/GenBank/DDBJ whole genome shotgun (WGS) entry which is preliminary data.</text>
</comment>
<dbReference type="GO" id="GO:0005524">
    <property type="term" value="F:ATP binding"/>
    <property type="evidence" value="ECO:0007669"/>
    <property type="project" value="UniProtKB-KW"/>
</dbReference>
<evidence type="ECO:0000259" key="10">
    <source>
        <dbReference type="PROSITE" id="PS50109"/>
    </source>
</evidence>
<feature type="transmembrane region" description="Helical" evidence="9">
    <location>
        <begin position="41"/>
        <end position="65"/>
    </location>
</feature>
<evidence type="ECO:0000256" key="6">
    <source>
        <dbReference type="ARBA" id="ARBA00022741"/>
    </source>
</evidence>
<dbReference type="InterPro" id="IPR036890">
    <property type="entry name" value="HATPase_C_sf"/>
</dbReference>
<gene>
    <name evidence="11" type="ORF">BTA35_0200315</name>
</gene>
<evidence type="ECO:0000313" key="12">
    <source>
        <dbReference type="Proteomes" id="UP000190064"/>
    </source>
</evidence>
<dbReference type="PANTHER" id="PTHR44936:SF10">
    <property type="entry name" value="SENSOR PROTEIN RSTB"/>
    <property type="match status" value="1"/>
</dbReference>
<feature type="transmembrane region" description="Helical" evidence="9">
    <location>
        <begin position="106"/>
        <end position="133"/>
    </location>
</feature>
<dbReference type="InterPro" id="IPR003661">
    <property type="entry name" value="HisK_dim/P_dom"/>
</dbReference>
<accession>A0A1T1HDZ6</accession>
<reference evidence="11" key="1">
    <citation type="submission" date="2017-02" db="EMBL/GenBank/DDBJ databases">
        <title>Draft Genome Sequence of the Salt Water Bacterium Oceanospirillum linum ATCC 11336.</title>
        <authorList>
            <person name="Trachtenberg A.M."/>
            <person name="Carney J.G."/>
            <person name="Linnane J.D."/>
            <person name="Rheaume B.A."/>
            <person name="Pitts N.L."/>
            <person name="Mykles D.L."/>
            <person name="Maclea K.S."/>
        </authorList>
    </citation>
    <scope>NUCLEOTIDE SEQUENCE [LARGE SCALE GENOMIC DNA]</scope>
    <source>
        <strain evidence="11">ATCC 11336</strain>
    </source>
</reference>
<organism evidence="11 12">
    <name type="scientific">Oceanospirillum linum</name>
    <dbReference type="NCBI Taxonomy" id="966"/>
    <lineage>
        <taxon>Bacteria</taxon>
        <taxon>Pseudomonadati</taxon>
        <taxon>Pseudomonadota</taxon>
        <taxon>Gammaproteobacteria</taxon>
        <taxon>Oceanospirillales</taxon>
        <taxon>Oceanospirillaceae</taxon>
        <taxon>Oceanospirillum</taxon>
    </lineage>
</organism>
<comment type="catalytic activity">
    <reaction evidence="1">
        <text>ATP + protein L-histidine = ADP + protein N-phospho-L-histidine.</text>
        <dbReference type="EC" id="2.7.13.3"/>
    </reaction>
</comment>
<proteinExistence type="predicted"/>
<keyword evidence="5" id="KW-0808">Transferase</keyword>
<dbReference type="PROSITE" id="PS50109">
    <property type="entry name" value="HIS_KIN"/>
    <property type="match status" value="1"/>
</dbReference>
<dbReference type="Gene3D" id="1.10.287.130">
    <property type="match status" value="1"/>
</dbReference>